<dbReference type="Proteomes" id="UP000657918">
    <property type="component" value="Chromosome 8"/>
</dbReference>
<evidence type="ECO:0000313" key="2">
    <source>
        <dbReference type="Proteomes" id="UP000657918"/>
    </source>
</evidence>
<keyword evidence="2" id="KW-1185">Reference proteome</keyword>
<name>A0A835K0I6_9ROSI</name>
<gene>
    <name evidence="1" type="ORF">SADUNF_Sadunf08G0150100</name>
</gene>
<reference evidence="1 2" key="1">
    <citation type="submission" date="2020-10" db="EMBL/GenBank/DDBJ databases">
        <title>Plant Genome Project.</title>
        <authorList>
            <person name="Zhang R.-G."/>
        </authorList>
    </citation>
    <scope>NUCLEOTIDE SEQUENCE [LARGE SCALE GENOMIC DNA]</scope>
    <source>
        <strain evidence="1">FAFU-HL-1</strain>
        <tissue evidence="1">Leaf</tissue>
    </source>
</reference>
<dbReference type="EMBL" id="JADGMS010000008">
    <property type="protein sequence ID" value="KAF9677845.1"/>
    <property type="molecule type" value="Genomic_DNA"/>
</dbReference>
<organism evidence="1 2">
    <name type="scientific">Salix dunnii</name>
    <dbReference type="NCBI Taxonomy" id="1413687"/>
    <lineage>
        <taxon>Eukaryota</taxon>
        <taxon>Viridiplantae</taxon>
        <taxon>Streptophyta</taxon>
        <taxon>Embryophyta</taxon>
        <taxon>Tracheophyta</taxon>
        <taxon>Spermatophyta</taxon>
        <taxon>Magnoliopsida</taxon>
        <taxon>eudicotyledons</taxon>
        <taxon>Gunneridae</taxon>
        <taxon>Pentapetalae</taxon>
        <taxon>rosids</taxon>
        <taxon>fabids</taxon>
        <taxon>Malpighiales</taxon>
        <taxon>Salicaceae</taxon>
        <taxon>Saliceae</taxon>
        <taxon>Salix</taxon>
    </lineage>
</organism>
<dbReference type="AlphaFoldDB" id="A0A835K0I6"/>
<protein>
    <submittedName>
        <fullName evidence="1">Uncharacterized protein</fullName>
    </submittedName>
</protein>
<comment type="caution">
    <text evidence="1">The sequence shown here is derived from an EMBL/GenBank/DDBJ whole genome shotgun (WGS) entry which is preliminary data.</text>
</comment>
<accession>A0A835K0I6</accession>
<proteinExistence type="predicted"/>
<evidence type="ECO:0000313" key="1">
    <source>
        <dbReference type="EMBL" id="KAF9677845.1"/>
    </source>
</evidence>
<sequence length="70" mass="7925">MSPEPNHKSGFFARFHLPSASSSAWSDPSSVTVKNVWKIQIKNTQIAMPELCCFNHYARGTCWKMDIPVI</sequence>